<feature type="chain" id="PRO_5038698176" description="Lipoprotein" evidence="1">
    <location>
        <begin position="23"/>
        <end position="369"/>
    </location>
</feature>
<dbReference type="RefSeq" id="WP_098482403.1">
    <property type="nucleotide sequence ID" value="NZ_PDJI01000004.1"/>
</dbReference>
<evidence type="ECO:0000256" key="1">
    <source>
        <dbReference type="SAM" id="SignalP"/>
    </source>
</evidence>
<evidence type="ECO:0008006" key="4">
    <source>
        <dbReference type="Google" id="ProtNLM"/>
    </source>
</evidence>
<dbReference type="Proteomes" id="UP000222106">
    <property type="component" value="Unassembled WGS sequence"/>
</dbReference>
<keyword evidence="1" id="KW-0732">Signal</keyword>
<reference evidence="2 3" key="1">
    <citation type="submission" date="2017-10" db="EMBL/GenBank/DDBJ databases">
        <title>Sequencing the genomes of 1000 actinobacteria strains.</title>
        <authorList>
            <person name="Klenk H.-P."/>
        </authorList>
    </citation>
    <scope>NUCLEOTIDE SEQUENCE [LARGE SCALE GENOMIC DNA]</scope>
    <source>
        <strain evidence="2 3">DSM 21838</strain>
    </source>
</reference>
<protein>
    <recommendedName>
        <fullName evidence="4">Lipoprotein</fullName>
    </recommendedName>
</protein>
<evidence type="ECO:0000313" key="2">
    <source>
        <dbReference type="EMBL" id="PFG38063.1"/>
    </source>
</evidence>
<organism evidence="2 3">
    <name type="scientific">Georgenia soli</name>
    <dbReference type="NCBI Taxonomy" id="638953"/>
    <lineage>
        <taxon>Bacteria</taxon>
        <taxon>Bacillati</taxon>
        <taxon>Actinomycetota</taxon>
        <taxon>Actinomycetes</taxon>
        <taxon>Micrococcales</taxon>
        <taxon>Bogoriellaceae</taxon>
        <taxon>Georgenia</taxon>
    </lineage>
</organism>
<dbReference type="PROSITE" id="PS51257">
    <property type="entry name" value="PROKAR_LIPOPROTEIN"/>
    <property type="match status" value="1"/>
</dbReference>
<proteinExistence type="predicted"/>
<evidence type="ECO:0000313" key="3">
    <source>
        <dbReference type="Proteomes" id="UP000222106"/>
    </source>
</evidence>
<sequence length="369" mass="39466">MPQRPGPVGLLVTALVAALVLAGCDSGTTPVEDATTQDLQDALAAVPGVDDARVRHHPGDHEYVSISLDLRPGTHALAAVPVVDAARDAVEGSAYRDVDLMLTLGWEDDDRRLDLTAHGTTPILAALATEARAMAVLEQHGFERTALSVSDTALDARYRRTIDVTLPAGSPSRSLARVREALVTQLPDTQQETTLDVRYHGDYDRDRPTDSHSLSVPAAAPAELVALADSYLRRPVPAGWPGATDVYVNVNGHGTDVDDWYVSIDATLAPQAMWDVAEGDLEDHLGSDVVMDAARHVARAAAFPGADAFVDVRLESRDGYADVGGFYTGDCAEAWDDRSGRSRELWRTWVEAGGEPRQDGATATECPDA</sequence>
<dbReference type="OrthoDB" id="9992621at2"/>
<gene>
    <name evidence="2" type="ORF">ATJ97_0533</name>
</gene>
<comment type="caution">
    <text evidence="2">The sequence shown here is derived from an EMBL/GenBank/DDBJ whole genome shotgun (WGS) entry which is preliminary data.</text>
</comment>
<feature type="signal peptide" evidence="1">
    <location>
        <begin position="1"/>
        <end position="22"/>
    </location>
</feature>
<name>A0A2A9EGU0_9MICO</name>
<dbReference type="AlphaFoldDB" id="A0A2A9EGU0"/>
<keyword evidence="3" id="KW-1185">Reference proteome</keyword>
<dbReference type="EMBL" id="PDJI01000004">
    <property type="protein sequence ID" value="PFG38063.1"/>
    <property type="molecule type" value="Genomic_DNA"/>
</dbReference>
<accession>A0A2A9EGU0</accession>